<dbReference type="RefSeq" id="WP_057955264.1">
    <property type="nucleotide sequence ID" value="NZ_KQ556873.1"/>
</dbReference>
<dbReference type="STRING" id="54398.Ga0074115_10849"/>
<comment type="caution">
    <text evidence="3">The sequence shown here is derived from an EMBL/GenBank/DDBJ whole genome shotgun (WGS) entry which is preliminary data.</text>
</comment>
<dbReference type="SUPFAM" id="SSF81606">
    <property type="entry name" value="PP2C-like"/>
    <property type="match status" value="1"/>
</dbReference>
<evidence type="ECO:0000313" key="5">
    <source>
        <dbReference type="Proteomes" id="UP000051276"/>
    </source>
</evidence>
<keyword evidence="6" id="KW-1185">Reference proteome</keyword>
<evidence type="ECO:0000256" key="1">
    <source>
        <dbReference type="ARBA" id="ARBA00022801"/>
    </source>
</evidence>
<keyword evidence="1" id="KW-0378">Hydrolase</keyword>
<dbReference type="OrthoDB" id="9811749at2"/>
<evidence type="ECO:0000259" key="2">
    <source>
        <dbReference type="PROSITE" id="PS51833"/>
    </source>
</evidence>
<dbReference type="GO" id="GO:0016791">
    <property type="term" value="F:phosphatase activity"/>
    <property type="evidence" value="ECO:0007669"/>
    <property type="project" value="TreeGrafter"/>
</dbReference>
<evidence type="ECO:0000313" key="6">
    <source>
        <dbReference type="Proteomes" id="UP000051634"/>
    </source>
</evidence>
<dbReference type="PROSITE" id="PS51833">
    <property type="entry name" value="HDOD"/>
    <property type="match status" value="1"/>
</dbReference>
<dbReference type="PANTHER" id="PTHR43156:SF2">
    <property type="entry name" value="STAGE II SPORULATION PROTEIN E"/>
    <property type="match status" value="1"/>
</dbReference>
<gene>
    <name evidence="3" type="ORF">Ga0074115_10849</name>
    <name evidence="4" type="ORF">Ga0076813_16358</name>
</gene>
<accession>A0A0T5YWM7</accession>
<dbReference type="EMBL" id="LDXT01000089">
    <property type="protein sequence ID" value="KRT54638.1"/>
    <property type="molecule type" value="Genomic_DNA"/>
</dbReference>
<dbReference type="Proteomes" id="UP000051634">
    <property type="component" value="Unassembled WGS sequence"/>
</dbReference>
<reference evidence="5 6" key="1">
    <citation type="submission" date="2015-11" db="EMBL/GenBank/DDBJ databases">
        <title>The genome of Candidatus Endoriftia persephone in Ridgeia piscesae and population structure of the North Eastern Pacific vestimentiferan symbionts.</title>
        <authorList>
            <person name="Perez M."/>
            <person name="Juniper K.S."/>
        </authorList>
    </citation>
    <scope>NUCLEOTIDE SEQUENCE [LARGE SCALE GENOMIC DNA]</scope>
    <source>
        <strain evidence="4">Ind10</strain>
        <strain evidence="3">Ind11</strain>
    </source>
</reference>
<dbReference type="SMART" id="SM00331">
    <property type="entry name" value="PP2C_SIG"/>
    <property type="match status" value="1"/>
</dbReference>
<dbReference type="Pfam" id="PF07228">
    <property type="entry name" value="SpoIIE"/>
    <property type="match status" value="1"/>
</dbReference>
<dbReference type="Pfam" id="PF08668">
    <property type="entry name" value="HDOD"/>
    <property type="match status" value="1"/>
</dbReference>
<dbReference type="InterPro" id="IPR036457">
    <property type="entry name" value="PPM-type-like_dom_sf"/>
</dbReference>
<proteinExistence type="predicted"/>
<evidence type="ECO:0000313" key="3">
    <source>
        <dbReference type="EMBL" id="KRT54638.1"/>
    </source>
</evidence>
<dbReference type="InterPro" id="IPR052016">
    <property type="entry name" value="Bact_Sigma-Reg"/>
</dbReference>
<dbReference type="Proteomes" id="UP000051276">
    <property type="component" value="Unassembled WGS sequence"/>
</dbReference>
<dbReference type="InterPro" id="IPR013976">
    <property type="entry name" value="HDOD"/>
</dbReference>
<dbReference type="AlphaFoldDB" id="A0A0T5YWM7"/>
<feature type="domain" description="HDOD" evidence="2">
    <location>
        <begin position="14"/>
        <end position="208"/>
    </location>
</feature>
<dbReference type="SUPFAM" id="SSF109604">
    <property type="entry name" value="HD-domain/PDEase-like"/>
    <property type="match status" value="1"/>
</dbReference>
<organism evidence="3 6">
    <name type="scientific">endosymbiont of Ridgeia piscesae</name>
    <dbReference type="NCBI Taxonomy" id="54398"/>
    <lineage>
        <taxon>Bacteria</taxon>
        <taxon>Pseudomonadati</taxon>
        <taxon>Pseudomonadota</taxon>
        <taxon>Gammaproteobacteria</taxon>
        <taxon>sulfur-oxidizing symbionts</taxon>
    </lineage>
</organism>
<dbReference type="InterPro" id="IPR001932">
    <property type="entry name" value="PPM-type_phosphatase-like_dom"/>
</dbReference>
<evidence type="ECO:0000313" key="4">
    <source>
        <dbReference type="EMBL" id="KRT59926.1"/>
    </source>
</evidence>
<dbReference type="Gene3D" id="3.60.40.10">
    <property type="entry name" value="PPM-type phosphatase domain"/>
    <property type="match status" value="1"/>
</dbReference>
<sequence>MDFVSLESLKPTELPSPPQGTLNVVHACTREKWDAQQLSSMVAQDPVLSVEILRIANSAYFGFASEITSVARAITVIGQNALRNIALCIAMRDALKPDQLPAFPVTEFWEAALRRAVCGRSLAVLTGLDGDTCFTAGLLQDFGLLVLFYLKLNRISEWPNLARLPPDRRRDLELQLFGMSHDKVGLQLARSWGFPEELEIAIGFHHETPPQQVSVSSARLAALARCVDWMASVFTADDKRHAIQTCRGLLSDQFELSAEQADRLLEEVASAITEAAGAYGFEISEQPEFDSLMRNANLRLVEENLSVQEMNWHLQQIIEERDRVTAELNRELELAREVQRSLLPSESDNPLGLAGVNVSAKAVSGDFYDFFQLHNGQIAFCIADVAGKGMNAALLMAKASSLFHCLGKSIHDPSKLLAMLNHEIAERSIHGMFVTMVAGLYNPQSGRVRLANAGHPPVIQMSSTQQQAEYPATAPPLGVVAVIDFPSIEFQLGNDSLYLYTDGLIEARISGQQRLEQQGLISLFSRYAHKSPQERLQRIVAEVRRGQASSDDDITLLLVERQESEEKR</sequence>
<dbReference type="PANTHER" id="PTHR43156">
    <property type="entry name" value="STAGE II SPORULATION PROTEIN E-RELATED"/>
    <property type="match status" value="1"/>
</dbReference>
<protein>
    <submittedName>
        <fullName evidence="3">Serine phosphatase RsbU, regulator of sigma subunit</fullName>
    </submittedName>
</protein>
<dbReference type="EMBL" id="LMXI01000059">
    <property type="protein sequence ID" value="KRT59926.1"/>
    <property type="molecule type" value="Genomic_DNA"/>
</dbReference>
<name>A0A0T5YWM7_9GAMM</name>
<dbReference type="Gene3D" id="1.10.3210.10">
    <property type="entry name" value="Hypothetical protein af1432"/>
    <property type="match status" value="1"/>
</dbReference>